<dbReference type="RefSeq" id="WP_010765182.1">
    <property type="nucleotide sequence ID" value="NZ_ASWB01000001.1"/>
</dbReference>
<dbReference type="EMBL" id="AJAS01000014">
    <property type="protein sequence ID" value="EOI00700.1"/>
    <property type="molecule type" value="Genomic_DNA"/>
</dbReference>
<dbReference type="Pfam" id="PF05037">
    <property type="entry name" value="DUF669"/>
    <property type="match status" value="1"/>
</dbReference>
<keyword evidence="5" id="KW-1185">Reference proteome</keyword>
<sequence length="173" mass="19437">MGLKDLANEVLSKFDPKNDDPNAGGFDNLPDGEYDVTLAKAEHKIFEKSGWECLSFENEVTVGEMSGRKEFINMSFDQSSTPEFVLNKNIKLVAKLAAVIGLTLTDEDWEDETTMAQAFQDGIGSQYVLKVTSSPNKKDPTKPYRNFDFIAYDDEADNPNEQYPDISDEDLPY</sequence>
<dbReference type="STRING" id="155617.RV09_GL000030"/>
<dbReference type="HOGENOM" id="CLU_135076_0_0_9"/>
<accession>R2QVZ8</accession>
<evidence type="ECO:0000313" key="3">
    <source>
        <dbReference type="EMBL" id="EOT73071.1"/>
    </source>
</evidence>
<reference evidence="2 4" key="1">
    <citation type="submission" date="2013-02" db="EMBL/GenBank/DDBJ databases">
        <title>The Genome Sequence of Enterococcus moraviensis BAA-383.</title>
        <authorList>
            <consortium name="The Broad Institute Genome Sequencing Platform"/>
            <consortium name="The Broad Institute Genome Sequencing Center for Infectious Disease"/>
            <person name="Earl A.M."/>
            <person name="Gilmore M.S."/>
            <person name="Lebreton F."/>
            <person name="Walker B."/>
            <person name="Young S.K."/>
            <person name="Zeng Q."/>
            <person name="Gargeya S."/>
            <person name="Fitzgerald M."/>
            <person name="Haas B."/>
            <person name="Abouelleil A."/>
            <person name="Alvarado L."/>
            <person name="Arachchi H.M."/>
            <person name="Berlin A.M."/>
            <person name="Chapman S.B."/>
            <person name="Dewar J."/>
            <person name="Goldberg J."/>
            <person name="Griggs A."/>
            <person name="Gujja S."/>
            <person name="Hansen M."/>
            <person name="Howarth C."/>
            <person name="Imamovic A."/>
            <person name="Larimer J."/>
            <person name="McCowan C."/>
            <person name="Murphy C."/>
            <person name="Neiman D."/>
            <person name="Pearson M."/>
            <person name="Priest M."/>
            <person name="Roberts A."/>
            <person name="Saif S."/>
            <person name="Shea T."/>
            <person name="Sisk P."/>
            <person name="Sykes S."/>
            <person name="Wortman J."/>
            <person name="Nusbaum C."/>
            <person name="Birren B."/>
        </authorList>
    </citation>
    <scope>NUCLEOTIDE SEQUENCE [LARGE SCALE GENOMIC DNA]</scope>
    <source>
        <strain evidence="2 4">ATCC BAA-383</strain>
    </source>
</reference>
<dbReference type="PATRIC" id="fig|1158609.3.peg.1761"/>
<organism evidence="2 4">
    <name type="scientific">Enterococcus moraviensis ATCC BAA-383</name>
    <dbReference type="NCBI Taxonomy" id="1158609"/>
    <lineage>
        <taxon>Bacteria</taxon>
        <taxon>Bacillati</taxon>
        <taxon>Bacillota</taxon>
        <taxon>Bacilli</taxon>
        <taxon>Lactobacillales</taxon>
        <taxon>Enterococcaceae</taxon>
        <taxon>Enterococcus</taxon>
    </lineage>
</organism>
<name>R2QVZ8_9ENTE</name>
<evidence type="ECO:0000313" key="5">
    <source>
        <dbReference type="Proteomes" id="UP000014157"/>
    </source>
</evidence>
<gene>
    <name evidence="3" type="ORF">I586_00064</name>
    <name evidence="2" type="ORF">UAY_01803</name>
</gene>
<dbReference type="Proteomes" id="UP000014157">
    <property type="component" value="Unassembled WGS sequence"/>
</dbReference>
<dbReference type="InterPro" id="IPR007731">
    <property type="entry name" value="DUF669"/>
</dbReference>
<feature type="region of interest" description="Disordered" evidence="1">
    <location>
        <begin position="154"/>
        <end position="173"/>
    </location>
</feature>
<evidence type="ECO:0000313" key="2">
    <source>
        <dbReference type="EMBL" id="EOI00700.1"/>
    </source>
</evidence>
<protein>
    <recommendedName>
        <fullName evidence="6">DUF669 domain-containing protein</fullName>
    </recommendedName>
</protein>
<evidence type="ECO:0008006" key="6">
    <source>
        <dbReference type="Google" id="ProtNLM"/>
    </source>
</evidence>
<dbReference type="eggNOG" id="ENOG5030A55">
    <property type="taxonomic scope" value="Bacteria"/>
</dbReference>
<evidence type="ECO:0000313" key="4">
    <source>
        <dbReference type="Proteomes" id="UP000013781"/>
    </source>
</evidence>
<proteinExistence type="predicted"/>
<evidence type="ECO:0000256" key="1">
    <source>
        <dbReference type="SAM" id="MobiDB-lite"/>
    </source>
</evidence>
<reference evidence="3 5" key="2">
    <citation type="submission" date="2013-03" db="EMBL/GenBank/DDBJ databases">
        <title>The Genome Sequence of Enterococcus moraviensis BAA-383 (PacBio/Illumina hybrid assembly).</title>
        <authorList>
            <consortium name="The Broad Institute Genomics Platform"/>
            <consortium name="The Broad Institute Genome Sequencing Center for Infectious Disease"/>
            <person name="Earl A."/>
            <person name="Russ C."/>
            <person name="Gilmore M."/>
            <person name="Surin D."/>
            <person name="Walker B."/>
            <person name="Young S."/>
            <person name="Zeng Q."/>
            <person name="Gargeya S."/>
            <person name="Fitzgerald M."/>
            <person name="Haas B."/>
            <person name="Abouelleil A."/>
            <person name="Allen A.W."/>
            <person name="Alvarado L."/>
            <person name="Arachchi H.M."/>
            <person name="Berlin A.M."/>
            <person name="Chapman S.B."/>
            <person name="Gainer-Dewar J."/>
            <person name="Goldberg J."/>
            <person name="Griggs A."/>
            <person name="Gujja S."/>
            <person name="Hansen M."/>
            <person name="Howarth C."/>
            <person name="Imamovic A."/>
            <person name="Ireland A."/>
            <person name="Larimer J."/>
            <person name="McCowan C."/>
            <person name="Murphy C."/>
            <person name="Pearson M."/>
            <person name="Poon T.W."/>
            <person name="Priest M."/>
            <person name="Roberts A."/>
            <person name="Saif S."/>
            <person name="Shea T."/>
            <person name="Sisk P."/>
            <person name="Sykes S."/>
            <person name="Wortman J."/>
            <person name="Nusbaum C."/>
            <person name="Birren B."/>
        </authorList>
    </citation>
    <scope>NUCLEOTIDE SEQUENCE [LARGE SCALE GENOMIC DNA]</scope>
    <source>
        <strain evidence="3 5">ATCC BAA-383</strain>
    </source>
</reference>
<dbReference type="OrthoDB" id="2223458at2"/>
<dbReference type="EMBL" id="ASWB01000001">
    <property type="protein sequence ID" value="EOT73071.1"/>
    <property type="molecule type" value="Genomic_DNA"/>
</dbReference>
<dbReference type="Proteomes" id="UP000013781">
    <property type="component" value="Unassembled WGS sequence"/>
</dbReference>
<comment type="caution">
    <text evidence="2">The sequence shown here is derived from an EMBL/GenBank/DDBJ whole genome shotgun (WGS) entry which is preliminary data.</text>
</comment>
<dbReference type="AlphaFoldDB" id="R2QVZ8"/>